<comment type="function">
    <text evidence="9">Nucleotidase that shows phosphatase activity on nucleoside 5'-monophosphates.</text>
</comment>
<dbReference type="GO" id="GO:0046872">
    <property type="term" value="F:metal ion binding"/>
    <property type="evidence" value="ECO:0007669"/>
    <property type="project" value="UniProtKB-UniRule"/>
</dbReference>
<sequence length="258" mass="28399">MAHQKPLILVTNDDGITAHGIRTLVEVMQELGTVIVVAPNSPQSGMGHAITIANPLRLYPADIFGEVIAYECSGTPADCVKLAKHHILKDRSPDLVVSGINHGYNTSISVLYSGTMSAAIEAAIEGIPAIGFSLGDFSRQPDFSHVREHVFNIAQNVLQNGLTKGVALNVNFPARGPEPLRGVRVCRQANAKWEESFHERRDPHGRRYFWLDGEFVNYDAHAEDTDEYAVANNYVSVVPCQYDLTAYSTVEQIQQWGL</sequence>
<keyword evidence="12" id="KW-1185">Reference proteome</keyword>
<evidence type="ECO:0000256" key="1">
    <source>
        <dbReference type="ARBA" id="ARBA00000815"/>
    </source>
</evidence>
<comment type="similarity">
    <text evidence="4 9">Belongs to the SurE nucleotidase family.</text>
</comment>
<dbReference type="EC" id="3.1.3.5" evidence="9"/>
<dbReference type="AlphaFoldDB" id="A0A7J5TUV2"/>
<reference evidence="11 12" key="1">
    <citation type="submission" date="2019-10" db="EMBL/GenBank/DDBJ databases">
        <title>Rudanella paleaurantiibacter sp. nov., isolated from sludge.</title>
        <authorList>
            <person name="Xu S.Q."/>
        </authorList>
    </citation>
    <scope>NUCLEOTIDE SEQUENCE [LARGE SCALE GENOMIC DNA]</scope>
    <source>
        <strain evidence="11 12">HX-22-17</strain>
    </source>
</reference>
<dbReference type="SUPFAM" id="SSF64167">
    <property type="entry name" value="SurE-like"/>
    <property type="match status" value="1"/>
</dbReference>
<dbReference type="InterPro" id="IPR002828">
    <property type="entry name" value="SurE-like_Pase/nucleotidase"/>
</dbReference>
<feature type="binding site" evidence="9">
    <location>
        <position position="44"/>
    </location>
    <ligand>
        <name>a divalent metal cation</name>
        <dbReference type="ChEBI" id="CHEBI:60240"/>
    </ligand>
</feature>
<dbReference type="PANTHER" id="PTHR30457:SF0">
    <property type="entry name" value="PHOSPHATASE, PUTATIVE (AFU_ORTHOLOGUE AFUA_4G01070)-RELATED"/>
    <property type="match status" value="1"/>
</dbReference>
<keyword evidence="6 9" id="KW-0479">Metal-binding</keyword>
<keyword evidence="5 9" id="KW-0963">Cytoplasm</keyword>
<dbReference type="Pfam" id="PF01975">
    <property type="entry name" value="SurE"/>
    <property type="match status" value="1"/>
</dbReference>
<dbReference type="NCBIfam" id="NF001490">
    <property type="entry name" value="PRK00346.1-4"/>
    <property type="match status" value="1"/>
</dbReference>
<evidence type="ECO:0000256" key="6">
    <source>
        <dbReference type="ARBA" id="ARBA00022723"/>
    </source>
</evidence>
<evidence type="ECO:0000256" key="9">
    <source>
        <dbReference type="HAMAP-Rule" id="MF_00060"/>
    </source>
</evidence>
<dbReference type="HAMAP" id="MF_00060">
    <property type="entry name" value="SurE"/>
    <property type="match status" value="1"/>
</dbReference>
<proteinExistence type="inferred from homology"/>
<dbReference type="GO" id="GO:0008253">
    <property type="term" value="F:5'-nucleotidase activity"/>
    <property type="evidence" value="ECO:0007669"/>
    <property type="project" value="UniProtKB-UniRule"/>
</dbReference>
<accession>A0A7J5TUV2</accession>
<dbReference type="EMBL" id="WELI01000009">
    <property type="protein sequence ID" value="KAB7727929.1"/>
    <property type="molecule type" value="Genomic_DNA"/>
</dbReference>
<dbReference type="Gene3D" id="3.40.1210.10">
    <property type="entry name" value="Survival protein SurE-like phosphatase/nucleotidase"/>
    <property type="match status" value="1"/>
</dbReference>
<dbReference type="GO" id="GO:0000166">
    <property type="term" value="F:nucleotide binding"/>
    <property type="evidence" value="ECO:0007669"/>
    <property type="project" value="UniProtKB-KW"/>
</dbReference>
<dbReference type="NCBIfam" id="NF001492">
    <property type="entry name" value="PRK00346.2-2"/>
    <property type="match status" value="1"/>
</dbReference>
<dbReference type="FunFam" id="3.40.1210.10:FF:000001">
    <property type="entry name" value="5'/3'-nucleotidase SurE"/>
    <property type="match status" value="1"/>
</dbReference>
<dbReference type="RefSeq" id="WP_152125880.1">
    <property type="nucleotide sequence ID" value="NZ_WELI01000009.1"/>
</dbReference>
<comment type="caution">
    <text evidence="11">The sequence shown here is derived from an EMBL/GenBank/DDBJ whole genome shotgun (WGS) entry which is preliminary data.</text>
</comment>
<comment type="catalytic activity">
    <reaction evidence="1 9">
        <text>a ribonucleoside 5'-phosphate + H2O = a ribonucleoside + phosphate</text>
        <dbReference type="Rhea" id="RHEA:12484"/>
        <dbReference type="ChEBI" id="CHEBI:15377"/>
        <dbReference type="ChEBI" id="CHEBI:18254"/>
        <dbReference type="ChEBI" id="CHEBI:43474"/>
        <dbReference type="ChEBI" id="CHEBI:58043"/>
        <dbReference type="EC" id="3.1.3.5"/>
    </reaction>
</comment>
<keyword evidence="8 9" id="KW-0378">Hydrolase</keyword>
<evidence type="ECO:0000256" key="2">
    <source>
        <dbReference type="ARBA" id="ARBA00001946"/>
    </source>
</evidence>
<feature type="binding site" evidence="9">
    <location>
        <position position="13"/>
    </location>
    <ligand>
        <name>a divalent metal cation</name>
        <dbReference type="ChEBI" id="CHEBI:60240"/>
    </ligand>
</feature>
<gene>
    <name evidence="9 11" type="primary">surE</name>
    <name evidence="11" type="ORF">F5984_19375</name>
</gene>
<comment type="cofactor">
    <cofactor evidence="9">
        <name>a divalent metal cation</name>
        <dbReference type="ChEBI" id="CHEBI:60240"/>
    </cofactor>
    <text evidence="9">Binds 1 divalent metal cation per subunit.</text>
</comment>
<keyword evidence="7 9" id="KW-0547">Nucleotide-binding</keyword>
<dbReference type="GO" id="GO:0005737">
    <property type="term" value="C:cytoplasm"/>
    <property type="evidence" value="ECO:0007669"/>
    <property type="project" value="UniProtKB-SubCell"/>
</dbReference>
<comment type="cofactor">
    <cofactor evidence="2">
        <name>Mg(2+)</name>
        <dbReference type="ChEBI" id="CHEBI:18420"/>
    </cofactor>
</comment>
<evidence type="ECO:0000256" key="7">
    <source>
        <dbReference type="ARBA" id="ARBA00022741"/>
    </source>
</evidence>
<name>A0A7J5TUV2_9BACT</name>
<evidence type="ECO:0000256" key="5">
    <source>
        <dbReference type="ARBA" id="ARBA00022490"/>
    </source>
</evidence>
<feature type="binding site" evidence="9">
    <location>
        <position position="14"/>
    </location>
    <ligand>
        <name>a divalent metal cation</name>
        <dbReference type="ChEBI" id="CHEBI:60240"/>
    </ligand>
</feature>
<dbReference type="PANTHER" id="PTHR30457">
    <property type="entry name" value="5'-NUCLEOTIDASE SURE"/>
    <property type="match status" value="1"/>
</dbReference>
<feature type="domain" description="Survival protein SurE-like phosphatase/nucleotidase" evidence="10">
    <location>
        <begin position="8"/>
        <end position="195"/>
    </location>
</feature>
<dbReference type="InterPro" id="IPR036523">
    <property type="entry name" value="SurE-like_sf"/>
</dbReference>
<dbReference type="Proteomes" id="UP000488299">
    <property type="component" value="Unassembled WGS sequence"/>
</dbReference>
<protein>
    <recommendedName>
        <fullName evidence="9">5'-nucleotidase SurE</fullName>
        <ecNumber evidence="9">3.1.3.5</ecNumber>
    </recommendedName>
    <alternativeName>
        <fullName evidence="9">Nucleoside 5'-monophosphate phosphohydrolase</fullName>
    </alternativeName>
</protein>
<organism evidence="11 12">
    <name type="scientific">Rudanella paleaurantiibacter</name>
    <dbReference type="NCBI Taxonomy" id="2614655"/>
    <lineage>
        <taxon>Bacteria</taxon>
        <taxon>Pseudomonadati</taxon>
        <taxon>Bacteroidota</taxon>
        <taxon>Cytophagia</taxon>
        <taxon>Cytophagales</taxon>
        <taxon>Cytophagaceae</taxon>
        <taxon>Rudanella</taxon>
    </lineage>
</organism>
<dbReference type="NCBIfam" id="TIGR00087">
    <property type="entry name" value="surE"/>
    <property type="match status" value="1"/>
</dbReference>
<evidence type="ECO:0000313" key="11">
    <source>
        <dbReference type="EMBL" id="KAB7727929.1"/>
    </source>
</evidence>
<comment type="subcellular location">
    <subcellularLocation>
        <location evidence="3 9">Cytoplasm</location>
    </subcellularLocation>
</comment>
<evidence type="ECO:0000256" key="4">
    <source>
        <dbReference type="ARBA" id="ARBA00011062"/>
    </source>
</evidence>
<feature type="binding site" evidence="9">
    <location>
        <position position="101"/>
    </location>
    <ligand>
        <name>a divalent metal cation</name>
        <dbReference type="ChEBI" id="CHEBI:60240"/>
    </ligand>
</feature>
<evidence type="ECO:0000313" key="12">
    <source>
        <dbReference type="Proteomes" id="UP000488299"/>
    </source>
</evidence>
<evidence type="ECO:0000259" key="10">
    <source>
        <dbReference type="Pfam" id="PF01975"/>
    </source>
</evidence>
<dbReference type="InterPro" id="IPR030048">
    <property type="entry name" value="SurE"/>
</dbReference>
<evidence type="ECO:0000256" key="3">
    <source>
        <dbReference type="ARBA" id="ARBA00004496"/>
    </source>
</evidence>
<evidence type="ECO:0000256" key="8">
    <source>
        <dbReference type="ARBA" id="ARBA00022801"/>
    </source>
</evidence>